<dbReference type="Gene3D" id="3.30.70.270">
    <property type="match status" value="2"/>
</dbReference>
<dbReference type="EC" id="2.7.7.49" evidence="1"/>
<keyword evidence="3" id="KW-1185">Reference proteome</keyword>
<protein>
    <recommendedName>
        <fullName evidence="1">RNA-directed DNA polymerase</fullName>
        <ecNumber evidence="1">2.7.7.49</ecNumber>
    </recommendedName>
</protein>
<dbReference type="AlphaFoldDB" id="A0A2G9TYK4"/>
<organism evidence="2 3">
    <name type="scientific">Teladorsagia circumcincta</name>
    <name type="common">Brown stomach worm</name>
    <name type="synonym">Ostertagia circumcincta</name>
    <dbReference type="NCBI Taxonomy" id="45464"/>
    <lineage>
        <taxon>Eukaryota</taxon>
        <taxon>Metazoa</taxon>
        <taxon>Ecdysozoa</taxon>
        <taxon>Nematoda</taxon>
        <taxon>Chromadorea</taxon>
        <taxon>Rhabditida</taxon>
        <taxon>Rhabditina</taxon>
        <taxon>Rhabditomorpha</taxon>
        <taxon>Strongyloidea</taxon>
        <taxon>Trichostrongylidae</taxon>
        <taxon>Teladorsagia</taxon>
    </lineage>
</organism>
<dbReference type="SUPFAM" id="SSF56672">
    <property type="entry name" value="DNA/RNA polymerases"/>
    <property type="match status" value="1"/>
</dbReference>
<proteinExistence type="predicted"/>
<dbReference type="PANTHER" id="PTHR37984">
    <property type="entry name" value="PROTEIN CBG26694"/>
    <property type="match status" value="1"/>
</dbReference>
<gene>
    <name evidence="2" type="ORF">TELCIR_15315</name>
</gene>
<dbReference type="InterPro" id="IPR043128">
    <property type="entry name" value="Rev_trsase/Diguanyl_cyclase"/>
</dbReference>
<accession>A0A2G9TYK4</accession>
<dbReference type="EMBL" id="KZ351290">
    <property type="protein sequence ID" value="PIO63101.1"/>
    <property type="molecule type" value="Genomic_DNA"/>
</dbReference>
<dbReference type="GO" id="GO:0003964">
    <property type="term" value="F:RNA-directed DNA polymerase activity"/>
    <property type="evidence" value="ECO:0007669"/>
    <property type="project" value="UniProtKB-EC"/>
</dbReference>
<evidence type="ECO:0000313" key="3">
    <source>
        <dbReference type="Proteomes" id="UP000230423"/>
    </source>
</evidence>
<dbReference type="Proteomes" id="UP000230423">
    <property type="component" value="Unassembled WGS sequence"/>
</dbReference>
<sequence>MSSSSIHSAIGMAGIPVPLVGSASVRIQIGSTSLVHTVYFTGGSCIPRRVDKYNIILGNDLLSRLPSWRINYRLRRFTIGQDNVPILSITPALCDSETPRDGIKIRVAQTSIIPPRSEAIVSCYVASPADTSHPLMLTAQPAAVYRKQLFIAPAVLHPGRAFLLVTNPSSRPEALYEHQQVAAAVPLATDDSGALFEAETDNHGHAKSPLIAVTDRDTTVSHQPLNIGLSQCEVSDAEKAQLYQLFSEFRDRISHSSYDLGSYTHTLVNIKTTTESPPTRFRPPRIPVRFQKELDEHISKLLKAGRIVESDTPWIHNTVLVKKRDGSLRVCLDFRPLNEVTIPDHYPLPRIEDLLVKVAGNKYYTTLDLASGYMQLLMSPQSQEKCGWATHRGHELAYTSYSPADRNIRAVKEFPTPTTAKEVKRFIGMANFFRRFIRNFASIAAPLYELTKDGAKFVWGSRQEEAFLTLRECLISKPCLAYPRDQEFILCTDGSSLAIAFVMSDSVPMGDATEANANGEG</sequence>
<name>A0A2G9TYK4_TELCI</name>
<evidence type="ECO:0000256" key="1">
    <source>
        <dbReference type="ARBA" id="ARBA00012493"/>
    </source>
</evidence>
<dbReference type="InterPro" id="IPR043502">
    <property type="entry name" value="DNA/RNA_pol_sf"/>
</dbReference>
<dbReference type="PANTHER" id="PTHR37984:SF5">
    <property type="entry name" value="PROTEIN NYNRIN-LIKE"/>
    <property type="match status" value="1"/>
</dbReference>
<dbReference type="CDD" id="cd01647">
    <property type="entry name" value="RT_LTR"/>
    <property type="match status" value="1"/>
</dbReference>
<evidence type="ECO:0000313" key="2">
    <source>
        <dbReference type="EMBL" id="PIO63101.1"/>
    </source>
</evidence>
<dbReference type="FunFam" id="3.30.70.270:FF:000020">
    <property type="entry name" value="Transposon Tf2-6 polyprotein-like Protein"/>
    <property type="match status" value="1"/>
</dbReference>
<feature type="non-terminal residue" evidence="2">
    <location>
        <position position="521"/>
    </location>
</feature>
<dbReference type="Gene3D" id="3.10.10.10">
    <property type="entry name" value="HIV Type 1 Reverse Transcriptase, subunit A, domain 1"/>
    <property type="match status" value="1"/>
</dbReference>
<dbReference type="InterPro" id="IPR050951">
    <property type="entry name" value="Retrovirus_Pol_polyprotein"/>
</dbReference>
<reference evidence="2 3" key="1">
    <citation type="submission" date="2015-09" db="EMBL/GenBank/DDBJ databases">
        <title>Draft genome of the parasitic nematode Teladorsagia circumcincta isolate WARC Sus (inbred).</title>
        <authorList>
            <person name="Mitreva M."/>
        </authorList>
    </citation>
    <scope>NUCLEOTIDE SEQUENCE [LARGE SCALE GENOMIC DNA]</scope>
    <source>
        <strain evidence="2 3">S</strain>
    </source>
</reference>
<dbReference type="OrthoDB" id="5865526at2759"/>